<evidence type="ECO:0000313" key="2">
    <source>
        <dbReference type="EMBL" id="KAK3218427.1"/>
    </source>
</evidence>
<evidence type="ECO:0000313" key="3">
    <source>
        <dbReference type="Proteomes" id="UP001281410"/>
    </source>
</evidence>
<organism evidence="2 3">
    <name type="scientific">Dipteronia sinensis</name>
    <dbReference type="NCBI Taxonomy" id="43782"/>
    <lineage>
        <taxon>Eukaryota</taxon>
        <taxon>Viridiplantae</taxon>
        <taxon>Streptophyta</taxon>
        <taxon>Embryophyta</taxon>
        <taxon>Tracheophyta</taxon>
        <taxon>Spermatophyta</taxon>
        <taxon>Magnoliopsida</taxon>
        <taxon>eudicotyledons</taxon>
        <taxon>Gunneridae</taxon>
        <taxon>Pentapetalae</taxon>
        <taxon>rosids</taxon>
        <taxon>malvids</taxon>
        <taxon>Sapindales</taxon>
        <taxon>Sapindaceae</taxon>
        <taxon>Hippocastanoideae</taxon>
        <taxon>Acereae</taxon>
        <taxon>Dipteronia</taxon>
    </lineage>
</organism>
<dbReference type="Pfam" id="PF22909">
    <property type="entry name" value="Caulimovir_coat_dom"/>
    <property type="match status" value="1"/>
</dbReference>
<keyword evidence="3" id="KW-1185">Reference proteome</keyword>
<name>A0AAE0AJA5_9ROSI</name>
<dbReference type="Proteomes" id="UP001281410">
    <property type="component" value="Unassembled WGS sequence"/>
</dbReference>
<accession>A0AAE0AJA5</accession>
<proteinExistence type="predicted"/>
<dbReference type="EMBL" id="JANJYJ010000004">
    <property type="protein sequence ID" value="KAK3218427.1"/>
    <property type="molecule type" value="Genomic_DNA"/>
</dbReference>
<protein>
    <submittedName>
        <fullName evidence="2">Uncharacterized protein</fullName>
    </submittedName>
</protein>
<gene>
    <name evidence="2" type="ORF">Dsin_012397</name>
</gene>
<feature type="region of interest" description="Disordered" evidence="1">
    <location>
        <begin position="16"/>
        <end position="38"/>
    </location>
</feature>
<dbReference type="PANTHER" id="PTHR33054">
    <property type="entry name" value="CCHC-TYPE DOMAIN-CONTAINING PROTEIN"/>
    <property type="match status" value="1"/>
</dbReference>
<comment type="caution">
    <text evidence="2">The sequence shown here is derived from an EMBL/GenBank/DDBJ whole genome shotgun (WGS) entry which is preliminary data.</text>
</comment>
<sequence>MPEPLLSTIQKKSLLAPIQPPDNPASFIPSTSTTTTTSQPDGIDVLCYTILMHFVGNPYRFQDNEFSKIQNLKCKKLSDFKWYKDIFLTRVLQSPDNANSYWKGKFISGLPTLFSNKVRDKMVE</sequence>
<reference evidence="2" key="1">
    <citation type="journal article" date="2023" name="Plant J.">
        <title>Genome sequences and population genomics provide insights into the demographic history, inbreeding, and mutation load of two 'living fossil' tree species of Dipteronia.</title>
        <authorList>
            <person name="Feng Y."/>
            <person name="Comes H.P."/>
            <person name="Chen J."/>
            <person name="Zhu S."/>
            <person name="Lu R."/>
            <person name="Zhang X."/>
            <person name="Li P."/>
            <person name="Qiu J."/>
            <person name="Olsen K.M."/>
            <person name="Qiu Y."/>
        </authorList>
    </citation>
    <scope>NUCLEOTIDE SEQUENCE</scope>
    <source>
        <strain evidence="2">NBL</strain>
    </source>
</reference>
<dbReference type="PANTHER" id="PTHR33054:SF9">
    <property type="entry name" value="CCHC-TYPE DOMAIN-CONTAINING PROTEIN"/>
    <property type="match status" value="1"/>
</dbReference>
<evidence type="ECO:0000256" key="1">
    <source>
        <dbReference type="SAM" id="MobiDB-lite"/>
    </source>
</evidence>
<dbReference type="AlphaFoldDB" id="A0AAE0AJA5"/>